<dbReference type="PANTHER" id="PTHR43214:SF42">
    <property type="entry name" value="TRANSCRIPTIONAL REGULATORY PROTEIN DESR"/>
    <property type="match status" value="1"/>
</dbReference>
<dbReference type="InterPro" id="IPR011006">
    <property type="entry name" value="CheY-like_superfamily"/>
</dbReference>
<dbReference type="GO" id="GO:0016020">
    <property type="term" value="C:membrane"/>
    <property type="evidence" value="ECO:0007669"/>
    <property type="project" value="InterPro"/>
</dbReference>
<evidence type="ECO:0000256" key="3">
    <source>
        <dbReference type="SAM" id="MobiDB-lite"/>
    </source>
</evidence>
<feature type="transmembrane region" description="Helical" evidence="4">
    <location>
        <begin position="97"/>
        <end position="121"/>
    </location>
</feature>
<dbReference type="GO" id="GO:0006355">
    <property type="term" value="P:regulation of DNA-templated transcription"/>
    <property type="evidence" value="ECO:0007669"/>
    <property type="project" value="InterPro"/>
</dbReference>
<dbReference type="PROSITE" id="PS50110">
    <property type="entry name" value="RESPONSE_REGULATORY"/>
    <property type="match status" value="1"/>
</dbReference>
<keyword evidence="4" id="KW-0472">Membrane</keyword>
<keyword evidence="4" id="KW-1133">Transmembrane helix</keyword>
<feature type="transmembrane region" description="Helical" evidence="4">
    <location>
        <begin position="36"/>
        <end position="56"/>
    </location>
</feature>
<feature type="compositionally biased region" description="Basic and acidic residues" evidence="3">
    <location>
        <begin position="379"/>
        <end position="400"/>
    </location>
</feature>
<dbReference type="InterPro" id="IPR011712">
    <property type="entry name" value="Sig_transdc_His_kin_sub3_dim/P"/>
</dbReference>
<feature type="region of interest" description="Disordered" evidence="3">
    <location>
        <begin position="294"/>
        <end position="400"/>
    </location>
</feature>
<evidence type="ECO:0000256" key="1">
    <source>
        <dbReference type="ARBA" id="ARBA00023125"/>
    </source>
</evidence>
<feature type="modified residue" description="4-aspartylphosphate" evidence="2">
    <location>
        <position position="458"/>
    </location>
</feature>
<dbReference type="InterPro" id="IPR001789">
    <property type="entry name" value="Sig_transdc_resp-reg_receiver"/>
</dbReference>
<keyword evidence="4" id="KW-0812">Transmembrane</keyword>
<dbReference type="SUPFAM" id="SSF52172">
    <property type="entry name" value="CheY-like"/>
    <property type="match status" value="1"/>
</dbReference>
<evidence type="ECO:0000256" key="4">
    <source>
        <dbReference type="SAM" id="Phobius"/>
    </source>
</evidence>
<dbReference type="PANTHER" id="PTHR43214">
    <property type="entry name" value="TWO-COMPONENT RESPONSE REGULATOR"/>
    <property type="match status" value="1"/>
</dbReference>
<dbReference type="InterPro" id="IPR000792">
    <property type="entry name" value="Tscrpt_reg_LuxR_C"/>
</dbReference>
<dbReference type="Gene3D" id="6.10.250.2870">
    <property type="match status" value="1"/>
</dbReference>
<feature type="transmembrane region" description="Helical" evidence="4">
    <location>
        <begin position="133"/>
        <end position="153"/>
    </location>
</feature>
<gene>
    <name evidence="7" type="ORF">FPZ11_10985</name>
</gene>
<dbReference type="EMBL" id="CP042305">
    <property type="protein sequence ID" value="QDZ15211.1"/>
    <property type="molecule type" value="Genomic_DNA"/>
</dbReference>
<dbReference type="SMART" id="SM00421">
    <property type="entry name" value="HTH_LUXR"/>
    <property type="match status" value="1"/>
</dbReference>
<dbReference type="AlphaFoldDB" id="A0A5B8M4Q8"/>
<organism evidence="7 8">
    <name type="scientific">Humibacter ginsenosidimutans</name>
    <dbReference type="NCBI Taxonomy" id="2599293"/>
    <lineage>
        <taxon>Bacteria</taxon>
        <taxon>Bacillati</taxon>
        <taxon>Actinomycetota</taxon>
        <taxon>Actinomycetes</taxon>
        <taxon>Micrococcales</taxon>
        <taxon>Microbacteriaceae</taxon>
        <taxon>Humibacter</taxon>
    </lineage>
</organism>
<evidence type="ECO:0000259" key="6">
    <source>
        <dbReference type="PROSITE" id="PS50110"/>
    </source>
</evidence>
<dbReference type="CDD" id="cd06170">
    <property type="entry name" value="LuxR_C_like"/>
    <property type="match status" value="1"/>
</dbReference>
<evidence type="ECO:0000259" key="5">
    <source>
        <dbReference type="PROSITE" id="PS50043"/>
    </source>
</evidence>
<keyword evidence="8" id="KW-1185">Reference proteome</keyword>
<evidence type="ECO:0000256" key="2">
    <source>
        <dbReference type="PROSITE-ProRule" id="PRU00169"/>
    </source>
</evidence>
<reference evidence="7 8" key="1">
    <citation type="submission" date="2019-07" db="EMBL/GenBank/DDBJ databases">
        <title>Full genome sequence of Humibacter sp. WJ7-1.</title>
        <authorList>
            <person name="Im W.-T."/>
        </authorList>
    </citation>
    <scope>NUCLEOTIDE SEQUENCE [LARGE SCALE GENOMIC DNA]</scope>
    <source>
        <strain evidence="7 8">WJ7-1</strain>
    </source>
</reference>
<evidence type="ECO:0000313" key="7">
    <source>
        <dbReference type="EMBL" id="QDZ15211.1"/>
    </source>
</evidence>
<keyword evidence="2" id="KW-0597">Phosphoprotein</keyword>
<sequence>MAARAADGEAVSRRQGFPALWGDAFGRIKARGARRWYFGSLWGLAYLVIPIILTWVSGPDPVSATLLTIHVVVLGAFYIVLPPLLWGRSWQITAIAYLLFIGYVCLAIPMIGVNVIWLLIYVPIMAAMSWQPAPFVITTIAVIVGAQLVTMLVTDTFVDYWYAAALTASISVMMLTFGEQIKAIRRLRDAQSEIARLAVVDERERFARDMHDVLGHSLTVVTVKSELARRLVSRDPERAEAEIADIERLSRAALADLRASVAGYREMTLATELSAANAALVAADVTPHLPVSVDARRARTSRDVRVDSARDDHQRGAPRAREELLGRAGEARHHRRRRRVRDARHDSRRPRSRRSSAARAVRRRRSHGATGRRRRHHGERAGRRLETGRRNRGSDDTRDRTMTDPIRLLLADDQALVRGALAALLDLEPDLTVVAQVGRGDEVLDAARDSDAQVALLDVEMPGLDGLAVAELLHRRLPACRSLIVTTFGRPGYLRRAMEAGASGFVVKDTPSTQLADAVRRVAQGLRVVDPALAAESLASGVSPLTQRETEVLRVAARGGSVNEIARELHLSEGTVRNHLSAAIGKTGARNRADAAAQAAANGWL</sequence>
<keyword evidence="1" id="KW-0238">DNA-binding</keyword>
<name>A0A5B8M4Q8_9MICO</name>
<dbReference type="InterPro" id="IPR016032">
    <property type="entry name" value="Sig_transdc_resp-reg_C-effctor"/>
</dbReference>
<dbReference type="PROSITE" id="PS50043">
    <property type="entry name" value="HTH_LUXR_2"/>
    <property type="match status" value="1"/>
</dbReference>
<accession>A0A5B8M4Q8</accession>
<dbReference type="CDD" id="cd19930">
    <property type="entry name" value="REC_DesR-like"/>
    <property type="match status" value="1"/>
</dbReference>
<dbReference type="PRINTS" id="PR00038">
    <property type="entry name" value="HTHLUXR"/>
</dbReference>
<feature type="transmembrane region" description="Helical" evidence="4">
    <location>
        <begin position="62"/>
        <end position="85"/>
    </location>
</feature>
<feature type="domain" description="HTH luxR-type" evidence="5">
    <location>
        <begin position="538"/>
        <end position="603"/>
    </location>
</feature>
<dbReference type="Pfam" id="PF00072">
    <property type="entry name" value="Response_reg"/>
    <property type="match status" value="1"/>
</dbReference>
<proteinExistence type="predicted"/>
<feature type="transmembrane region" description="Helical" evidence="4">
    <location>
        <begin position="160"/>
        <end position="178"/>
    </location>
</feature>
<dbReference type="KEGG" id="huw:FPZ11_10985"/>
<dbReference type="Gene3D" id="3.40.50.2300">
    <property type="match status" value="1"/>
</dbReference>
<dbReference type="GO" id="GO:0046983">
    <property type="term" value="F:protein dimerization activity"/>
    <property type="evidence" value="ECO:0007669"/>
    <property type="project" value="InterPro"/>
</dbReference>
<dbReference type="Pfam" id="PF07730">
    <property type="entry name" value="HisKA_3"/>
    <property type="match status" value="1"/>
</dbReference>
<dbReference type="SUPFAM" id="SSF46894">
    <property type="entry name" value="C-terminal effector domain of the bipartite response regulators"/>
    <property type="match status" value="1"/>
</dbReference>
<dbReference type="GO" id="GO:0000155">
    <property type="term" value="F:phosphorelay sensor kinase activity"/>
    <property type="evidence" value="ECO:0007669"/>
    <property type="project" value="InterPro"/>
</dbReference>
<dbReference type="OrthoDB" id="9808843at2"/>
<protein>
    <submittedName>
        <fullName evidence="7">Response regulator</fullName>
    </submittedName>
</protein>
<dbReference type="PROSITE" id="PS00622">
    <property type="entry name" value="HTH_LUXR_1"/>
    <property type="match status" value="1"/>
</dbReference>
<dbReference type="Proteomes" id="UP000320216">
    <property type="component" value="Chromosome"/>
</dbReference>
<dbReference type="Pfam" id="PF00196">
    <property type="entry name" value="GerE"/>
    <property type="match status" value="1"/>
</dbReference>
<dbReference type="InterPro" id="IPR039420">
    <property type="entry name" value="WalR-like"/>
</dbReference>
<evidence type="ECO:0000313" key="8">
    <source>
        <dbReference type="Proteomes" id="UP000320216"/>
    </source>
</evidence>
<dbReference type="GO" id="GO:0003677">
    <property type="term" value="F:DNA binding"/>
    <property type="evidence" value="ECO:0007669"/>
    <property type="project" value="UniProtKB-KW"/>
</dbReference>
<feature type="domain" description="Response regulatory" evidence="6">
    <location>
        <begin position="407"/>
        <end position="523"/>
    </location>
</feature>
<feature type="compositionally biased region" description="Basic and acidic residues" evidence="3">
    <location>
        <begin position="294"/>
        <end position="331"/>
    </location>
</feature>
<feature type="compositionally biased region" description="Basic residues" evidence="3">
    <location>
        <begin position="332"/>
        <end position="378"/>
    </location>
</feature>
<dbReference type="SMART" id="SM00448">
    <property type="entry name" value="REC"/>
    <property type="match status" value="1"/>
</dbReference>